<keyword evidence="9" id="KW-1133">Transmembrane helix</keyword>
<dbReference type="Proteomes" id="UP000467841">
    <property type="component" value="Unassembled WGS sequence"/>
</dbReference>
<dbReference type="OrthoDB" id="414175at2759"/>
<comment type="similarity">
    <text evidence="4 13">Belongs to the glycosyltransferase 31 family.</text>
</comment>
<evidence type="ECO:0000256" key="6">
    <source>
        <dbReference type="ARBA" id="ARBA00022679"/>
    </source>
</evidence>
<dbReference type="GO" id="GO:0008378">
    <property type="term" value="F:galactosyltransferase activity"/>
    <property type="evidence" value="ECO:0007669"/>
    <property type="project" value="TreeGrafter"/>
</dbReference>
<evidence type="ECO:0000256" key="11">
    <source>
        <dbReference type="ARBA" id="ARBA00023136"/>
    </source>
</evidence>
<protein>
    <recommendedName>
        <fullName evidence="13">Hexosyltransferase</fullName>
        <ecNumber evidence="13">2.4.1.-</ecNumber>
    </recommendedName>
</protein>
<accession>A0A6D2I9Q5</accession>
<gene>
    <name evidence="14" type="ORF">MERR_LOCUS12175</name>
</gene>
<evidence type="ECO:0000256" key="2">
    <source>
        <dbReference type="ARBA" id="ARBA00004323"/>
    </source>
</evidence>
<proteinExistence type="inferred from homology"/>
<evidence type="ECO:0000256" key="3">
    <source>
        <dbReference type="ARBA" id="ARBA00004922"/>
    </source>
</evidence>
<dbReference type="UniPathway" id="UPA00378"/>
<dbReference type="EC" id="2.4.1.-" evidence="13"/>
<keyword evidence="15" id="KW-1185">Reference proteome</keyword>
<organism evidence="14 15">
    <name type="scientific">Microthlaspi erraticum</name>
    <dbReference type="NCBI Taxonomy" id="1685480"/>
    <lineage>
        <taxon>Eukaryota</taxon>
        <taxon>Viridiplantae</taxon>
        <taxon>Streptophyta</taxon>
        <taxon>Embryophyta</taxon>
        <taxon>Tracheophyta</taxon>
        <taxon>Spermatophyta</taxon>
        <taxon>Magnoliopsida</taxon>
        <taxon>eudicotyledons</taxon>
        <taxon>Gunneridae</taxon>
        <taxon>Pentapetalae</taxon>
        <taxon>rosids</taxon>
        <taxon>malvids</taxon>
        <taxon>Brassicales</taxon>
        <taxon>Brassicaceae</taxon>
        <taxon>Coluteocarpeae</taxon>
        <taxon>Microthlaspi</taxon>
    </lineage>
</organism>
<keyword evidence="6" id="KW-0808">Transferase</keyword>
<evidence type="ECO:0000256" key="12">
    <source>
        <dbReference type="ARBA" id="ARBA00023211"/>
    </source>
</evidence>
<keyword evidence="11" id="KW-0472">Membrane</keyword>
<evidence type="ECO:0000256" key="4">
    <source>
        <dbReference type="ARBA" id="ARBA00008661"/>
    </source>
</evidence>
<sequence length="68" mass="8024">MRFIIGKTKDETKMAELTREIAEHDDFILLDIEEGYSKLPYKTLAFFKAAYALYDSEFYVKADDDIYI</sequence>
<evidence type="ECO:0000256" key="7">
    <source>
        <dbReference type="ARBA" id="ARBA00022692"/>
    </source>
</evidence>
<dbReference type="PANTHER" id="PTHR11214:SF290">
    <property type="entry name" value="BETA-1,3-GALACTOSYLTRANSFERASE 13-RELATED"/>
    <property type="match status" value="1"/>
</dbReference>
<dbReference type="InterPro" id="IPR002659">
    <property type="entry name" value="Glyco_trans_31"/>
</dbReference>
<evidence type="ECO:0000256" key="8">
    <source>
        <dbReference type="ARBA" id="ARBA00022968"/>
    </source>
</evidence>
<comment type="pathway">
    <text evidence="3">Protein modification; protein glycosylation.</text>
</comment>
<evidence type="ECO:0000313" key="15">
    <source>
        <dbReference type="Proteomes" id="UP000467841"/>
    </source>
</evidence>
<evidence type="ECO:0000256" key="9">
    <source>
        <dbReference type="ARBA" id="ARBA00022989"/>
    </source>
</evidence>
<keyword evidence="12 13" id="KW-0464">Manganese</keyword>
<evidence type="ECO:0000256" key="1">
    <source>
        <dbReference type="ARBA" id="ARBA00001936"/>
    </source>
</evidence>
<name>A0A6D2I9Q5_9BRAS</name>
<comment type="caution">
    <text evidence="14">The sequence shown here is derived from an EMBL/GenBank/DDBJ whole genome shotgun (WGS) entry which is preliminary data.</text>
</comment>
<dbReference type="PANTHER" id="PTHR11214">
    <property type="entry name" value="BETA-1,3-N-ACETYLGLUCOSAMINYLTRANSFERASE"/>
    <property type="match status" value="1"/>
</dbReference>
<keyword evidence="10 13" id="KW-0333">Golgi apparatus</keyword>
<evidence type="ECO:0000313" key="14">
    <source>
        <dbReference type="EMBL" id="CAA7024940.1"/>
    </source>
</evidence>
<evidence type="ECO:0000256" key="10">
    <source>
        <dbReference type="ARBA" id="ARBA00023034"/>
    </source>
</evidence>
<keyword evidence="7" id="KW-0812">Transmembrane</keyword>
<dbReference type="AlphaFoldDB" id="A0A6D2I9Q5"/>
<keyword evidence="8" id="KW-0735">Signal-anchor</keyword>
<keyword evidence="5 13" id="KW-0328">Glycosyltransferase</keyword>
<dbReference type="Pfam" id="PF01762">
    <property type="entry name" value="Galactosyl_T"/>
    <property type="match status" value="1"/>
</dbReference>
<reference evidence="14" key="1">
    <citation type="submission" date="2020-01" db="EMBL/GenBank/DDBJ databases">
        <authorList>
            <person name="Mishra B."/>
        </authorList>
    </citation>
    <scope>NUCLEOTIDE SEQUENCE [LARGE SCALE GENOMIC DNA]</scope>
</reference>
<evidence type="ECO:0000256" key="13">
    <source>
        <dbReference type="RuleBase" id="RU363063"/>
    </source>
</evidence>
<evidence type="ECO:0000256" key="5">
    <source>
        <dbReference type="ARBA" id="ARBA00022676"/>
    </source>
</evidence>
<dbReference type="GO" id="GO:0000139">
    <property type="term" value="C:Golgi membrane"/>
    <property type="evidence" value="ECO:0007669"/>
    <property type="project" value="UniProtKB-SubCell"/>
</dbReference>
<dbReference type="EMBL" id="CACVBM020000954">
    <property type="protein sequence ID" value="CAA7024940.1"/>
    <property type="molecule type" value="Genomic_DNA"/>
</dbReference>
<comment type="cofactor">
    <cofactor evidence="1 13">
        <name>Mn(2+)</name>
        <dbReference type="ChEBI" id="CHEBI:29035"/>
    </cofactor>
</comment>
<comment type="subcellular location">
    <subcellularLocation>
        <location evidence="2 13">Golgi apparatus membrane</location>
        <topology evidence="2 13">Single-pass type II membrane protein</topology>
    </subcellularLocation>
</comment>